<feature type="compositionally biased region" description="Basic and acidic residues" evidence="1">
    <location>
        <begin position="132"/>
        <end position="143"/>
    </location>
</feature>
<gene>
    <name evidence="2" type="ORF">GLOINDRAFT_16355</name>
</gene>
<organism evidence="2">
    <name type="scientific">Rhizophagus irregularis (strain DAOM 181602 / DAOM 197198 / MUCL 43194)</name>
    <name type="common">Arbuscular mycorrhizal fungus</name>
    <name type="synonym">Glomus intraradices</name>
    <dbReference type="NCBI Taxonomy" id="747089"/>
    <lineage>
        <taxon>Eukaryota</taxon>
        <taxon>Fungi</taxon>
        <taxon>Fungi incertae sedis</taxon>
        <taxon>Mucoromycota</taxon>
        <taxon>Glomeromycotina</taxon>
        <taxon>Glomeromycetes</taxon>
        <taxon>Glomerales</taxon>
        <taxon>Glomeraceae</taxon>
        <taxon>Rhizophagus</taxon>
    </lineage>
</organism>
<evidence type="ECO:0000256" key="1">
    <source>
        <dbReference type="SAM" id="MobiDB-lite"/>
    </source>
</evidence>
<dbReference type="EMBL" id="KI275511">
    <property type="protein sequence ID" value="ESA22519.1"/>
    <property type="molecule type" value="Genomic_DNA"/>
</dbReference>
<dbReference type="AlphaFoldDB" id="U9UQ47"/>
<feature type="region of interest" description="Disordered" evidence="1">
    <location>
        <begin position="132"/>
        <end position="166"/>
    </location>
</feature>
<accession>U9UQ47</accession>
<name>U9UQ47_RHIID</name>
<feature type="non-terminal residue" evidence="2">
    <location>
        <position position="166"/>
    </location>
</feature>
<sequence length="166" mass="19144">MATIYYCQICEELIVDEDELPTVGDFCSRKCGKLFDKYGLEGGKKEFRKKGKDNVNRVANDVPVRNLPAESIPELTNKNSLKKKKSNVDDDKNVVFKNNNSFFTFIGKNKSKTDLSKQKDYDDSLEYFRKQSEIEHSMRDVPDKSNIPDNTINKQKEQLNRPSPSH</sequence>
<dbReference type="HOGENOM" id="CLU_1606664_0_0_1"/>
<reference evidence="2" key="1">
    <citation type="submission" date="2013-07" db="EMBL/GenBank/DDBJ databases">
        <title>The genome of an arbuscular mycorrhizal fungus provides insights into the evolution of the oldest plant symbiosis.</title>
        <authorList>
            <consortium name="DOE Joint Genome Institute"/>
            <person name="Tisserant E."/>
            <person name="Malbreil M."/>
            <person name="Kuo A."/>
            <person name="Kohler A."/>
            <person name="Symeonidi A."/>
            <person name="Balestrini R."/>
            <person name="Charron P."/>
            <person name="Duensing N."/>
            <person name="Frei-dit-Frey N."/>
            <person name="Gianinazzi-Pearson V."/>
            <person name="Gilbert B."/>
            <person name="Handa Y."/>
            <person name="Hijri M."/>
            <person name="Kaul R."/>
            <person name="Kawaguchi M."/>
            <person name="Krajinski F."/>
            <person name="Lammers P."/>
            <person name="Lapierre D."/>
            <person name="Masclaux F.G."/>
            <person name="Murat C."/>
            <person name="Morin E."/>
            <person name="Ndikumana S."/>
            <person name="Pagni M."/>
            <person name="Petitpierre D."/>
            <person name="Requena N."/>
            <person name="Rosikiewicz P."/>
            <person name="Riley R."/>
            <person name="Saito K."/>
            <person name="San Clemente H."/>
            <person name="Shapiro H."/>
            <person name="van Tuinen D."/>
            <person name="Becard G."/>
            <person name="Bonfante P."/>
            <person name="Paszkowski U."/>
            <person name="Shachar-Hill Y."/>
            <person name="Young J.P."/>
            <person name="Sanders I.R."/>
            <person name="Henrissat B."/>
            <person name="Rensing S.A."/>
            <person name="Grigoriev I.V."/>
            <person name="Corradi N."/>
            <person name="Roux C."/>
            <person name="Martin F."/>
        </authorList>
    </citation>
    <scope>NUCLEOTIDE SEQUENCE</scope>
    <source>
        <strain evidence="2">DAOM 197198</strain>
    </source>
</reference>
<dbReference type="VEuPathDB" id="FungiDB:RhiirFUN_001148"/>
<proteinExistence type="predicted"/>
<protein>
    <submittedName>
        <fullName evidence="2">Uncharacterized protein</fullName>
    </submittedName>
</protein>
<evidence type="ECO:0000313" key="2">
    <source>
        <dbReference type="EMBL" id="ESA22519.1"/>
    </source>
</evidence>